<dbReference type="InterPro" id="IPR004629">
    <property type="entry name" value="WecG_TagA_CpsF"/>
</dbReference>
<sequence>MNRVQILNGWFDPVTTEEVLDYVTQSIQLGTKGYVCTINTAILIMMASEPRLQQFVNQAALVVADGQPLVWVSRLFSRPLPERITGIDLIDSIAKLSESKKFRLYLLGASKDAIQLAAANLQLKYPRLEICGFNDGYFSPAEVPERIHAIRQSGTQILLVGMGVPKQEFFLAEYWSALGVNLAIGVGGSFDVIAGKKRRAPVWMQKLGLEWLFRLLQEPRRLWKRYLVTNVQFIYYVLREISYYYCVKRRLLLRLSRRYRFLHRKMLGYFSPPNYKKPRKY</sequence>
<evidence type="ECO:0000313" key="4">
    <source>
        <dbReference type="Proteomes" id="UP000268857"/>
    </source>
</evidence>
<reference evidence="3 4" key="1">
    <citation type="journal article" date="2019" name="Genome Biol. Evol.">
        <title>Day and night: Metabolic profiles and evolutionary relationships of six axenic non-marine cyanobacteria.</title>
        <authorList>
            <person name="Will S.E."/>
            <person name="Henke P."/>
            <person name="Boedeker C."/>
            <person name="Huang S."/>
            <person name="Brinkmann H."/>
            <person name="Rohde M."/>
            <person name="Jarek M."/>
            <person name="Friedl T."/>
            <person name="Seufert S."/>
            <person name="Schumacher M."/>
            <person name="Overmann J."/>
            <person name="Neumann-Schaal M."/>
            <person name="Petersen J."/>
        </authorList>
    </citation>
    <scope>NUCLEOTIDE SEQUENCE [LARGE SCALE GENOMIC DNA]</scope>
    <source>
        <strain evidence="3 4">PCC 6912</strain>
    </source>
</reference>
<dbReference type="Pfam" id="PF03808">
    <property type="entry name" value="Glyco_tran_WecG"/>
    <property type="match status" value="1"/>
</dbReference>
<gene>
    <name evidence="3" type="ORF">PCC6912_64510</name>
</gene>
<dbReference type="AlphaFoldDB" id="A0A3S0XLN7"/>
<dbReference type="GO" id="GO:0016758">
    <property type="term" value="F:hexosyltransferase activity"/>
    <property type="evidence" value="ECO:0007669"/>
    <property type="project" value="TreeGrafter"/>
</dbReference>
<name>A0A3S0XLN7_CHLFR</name>
<dbReference type="CDD" id="cd06533">
    <property type="entry name" value="Glyco_transf_WecG_TagA"/>
    <property type="match status" value="1"/>
</dbReference>
<keyword evidence="1" id="KW-0328">Glycosyltransferase</keyword>
<keyword evidence="2 3" id="KW-0808">Transferase</keyword>
<dbReference type="EMBL" id="RSCJ01000054">
    <property type="protein sequence ID" value="RUR72234.1"/>
    <property type="molecule type" value="Genomic_DNA"/>
</dbReference>
<dbReference type="PANTHER" id="PTHR34136:SF1">
    <property type="entry name" value="UDP-N-ACETYL-D-MANNOSAMINURONIC ACID TRANSFERASE"/>
    <property type="match status" value="1"/>
</dbReference>
<dbReference type="PANTHER" id="PTHR34136">
    <property type="match status" value="1"/>
</dbReference>
<dbReference type="RefSeq" id="WP_235083070.1">
    <property type="nucleotide sequence ID" value="NZ_AJLN01000136.1"/>
</dbReference>
<dbReference type="Proteomes" id="UP000268857">
    <property type="component" value="Unassembled WGS sequence"/>
</dbReference>
<evidence type="ECO:0000313" key="3">
    <source>
        <dbReference type="EMBL" id="RUR72234.1"/>
    </source>
</evidence>
<comment type="caution">
    <text evidence="3">The sequence shown here is derived from an EMBL/GenBank/DDBJ whole genome shotgun (WGS) entry which is preliminary data.</text>
</comment>
<accession>A0A3S0XLN7</accession>
<protein>
    <submittedName>
        <fullName evidence="3">N-acetylmannosaminyltransferase</fullName>
    </submittedName>
</protein>
<proteinExistence type="predicted"/>
<evidence type="ECO:0000256" key="2">
    <source>
        <dbReference type="ARBA" id="ARBA00022679"/>
    </source>
</evidence>
<organism evidence="3 4">
    <name type="scientific">Chlorogloeopsis fritschii PCC 6912</name>
    <dbReference type="NCBI Taxonomy" id="211165"/>
    <lineage>
        <taxon>Bacteria</taxon>
        <taxon>Bacillati</taxon>
        <taxon>Cyanobacteriota</taxon>
        <taxon>Cyanophyceae</taxon>
        <taxon>Nostocales</taxon>
        <taxon>Chlorogloeopsidaceae</taxon>
        <taxon>Chlorogloeopsis</taxon>
    </lineage>
</organism>
<keyword evidence="4" id="KW-1185">Reference proteome</keyword>
<dbReference type="NCBIfam" id="TIGR00696">
    <property type="entry name" value="wecG_tagA_cpsF"/>
    <property type="match status" value="1"/>
</dbReference>
<evidence type="ECO:0000256" key="1">
    <source>
        <dbReference type="ARBA" id="ARBA00022676"/>
    </source>
</evidence>
<dbReference type="STRING" id="211165.GCA_000317285_05914"/>